<feature type="region of interest" description="Disordered" evidence="1">
    <location>
        <begin position="346"/>
        <end position="418"/>
    </location>
</feature>
<accession>A0A1Q9C5S3</accession>
<feature type="region of interest" description="Disordered" evidence="1">
    <location>
        <begin position="1"/>
        <end position="42"/>
    </location>
</feature>
<keyword evidence="3" id="KW-1185">Reference proteome</keyword>
<feature type="region of interest" description="Disordered" evidence="1">
    <location>
        <begin position="205"/>
        <end position="281"/>
    </location>
</feature>
<dbReference type="Gene3D" id="3.30.420.10">
    <property type="entry name" value="Ribonuclease H-like superfamily/Ribonuclease H"/>
    <property type="match status" value="1"/>
</dbReference>
<proteinExistence type="predicted"/>
<evidence type="ECO:0000256" key="1">
    <source>
        <dbReference type="SAM" id="MobiDB-lite"/>
    </source>
</evidence>
<organism evidence="2 3">
    <name type="scientific">Symbiodinium microadriaticum</name>
    <name type="common">Dinoflagellate</name>
    <name type="synonym">Zooxanthella microadriatica</name>
    <dbReference type="NCBI Taxonomy" id="2951"/>
    <lineage>
        <taxon>Eukaryota</taxon>
        <taxon>Sar</taxon>
        <taxon>Alveolata</taxon>
        <taxon>Dinophyceae</taxon>
        <taxon>Suessiales</taxon>
        <taxon>Symbiodiniaceae</taxon>
        <taxon>Symbiodinium</taxon>
    </lineage>
</organism>
<reference evidence="2 3" key="1">
    <citation type="submission" date="2016-02" db="EMBL/GenBank/DDBJ databases">
        <title>Genome analysis of coral dinoflagellate symbionts highlights evolutionary adaptations to a symbiotic lifestyle.</title>
        <authorList>
            <person name="Aranda M."/>
            <person name="Li Y."/>
            <person name="Liew Y.J."/>
            <person name="Baumgarten S."/>
            <person name="Simakov O."/>
            <person name="Wilson M."/>
            <person name="Piel J."/>
            <person name="Ashoor H."/>
            <person name="Bougouffa S."/>
            <person name="Bajic V.B."/>
            <person name="Ryu T."/>
            <person name="Ravasi T."/>
            <person name="Bayer T."/>
            <person name="Micklem G."/>
            <person name="Kim H."/>
            <person name="Bhak J."/>
            <person name="Lajeunesse T.C."/>
            <person name="Voolstra C.R."/>
        </authorList>
    </citation>
    <scope>NUCLEOTIDE SEQUENCE [LARGE SCALE GENOMIC DNA]</scope>
    <source>
        <strain evidence="2 3">CCMP2467</strain>
    </source>
</reference>
<gene>
    <name evidence="2" type="ORF">AK812_SmicGene41600</name>
</gene>
<dbReference type="Proteomes" id="UP000186817">
    <property type="component" value="Unassembled WGS sequence"/>
</dbReference>
<feature type="region of interest" description="Disordered" evidence="1">
    <location>
        <begin position="1135"/>
        <end position="1202"/>
    </location>
</feature>
<evidence type="ECO:0000313" key="2">
    <source>
        <dbReference type="EMBL" id="OLP78246.1"/>
    </source>
</evidence>
<dbReference type="InterPro" id="IPR012337">
    <property type="entry name" value="RNaseH-like_sf"/>
</dbReference>
<protein>
    <submittedName>
        <fullName evidence="2">Uncharacterized protein</fullName>
    </submittedName>
</protein>
<dbReference type="InterPro" id="IPR036397">
    <property type="entry name" value="RNaseH_sf"/>
</dbReference>
<feature type="compositionally biased region" description="Basic and acidic residues" evidence="1">
    <location>
        <begin position="1145"/>
        <end position="1162"/>
    </location>
</feature>
<dbReference type="OrthoDB" id="426210at2759"/>
<comment type="caution">
    <text evidence="2">The sequence shown here is derived from an EMBL/GenBank/DDBJ whole genome shotgun (WGS) entry which is preliminary data.</text>
</comment>
<feature type="compositionally biased region" description="Low complexity" evidence="1">
    <location>
        <begin position="1167"/>
        <end position="1185"/>
    </location>
</feature>
<sequence length="3187" mass="345306">MGRGKQQGNKQWDSQHGGSSWQLWQGAWSPNPKSKAAPWQRYPQPSQASIFDGYDAVNLEAEGVIDVEQESGSGRLVPTVQGVLNETRKAEVRVKKLNMALKAGAAKWRAYEAKFKATYQKERARFLKEQARLEKDIQDAEVVQTQARETLCRVATGMLQAPVEIEDAAEEVLNVDSVFDAWTEEEGQEADALLRRALAGSIARTPARSMRAAPRTPSTAASKGPDRSMSIDQEGPGADPYLYGAIPSPPGLASGSVAPHPAEGPTTPGSGQIPKHPGQRAPELARVPTHVAPPRPGIKEATKEATWARQQPPKALPERLDARRQELRAATPFGLGLAGHMGLATSLHGQGSAPNLEASSGGLARATIQEDDDDEDSDQEIPEGHPELREGSTASDAGYAQGSFVPDRPAGSAEVGTEGRDHSGIGITVYAPFFQALALRLQCHGSASAVGLLSFAARELRVRNFDFDRVVLARPQMVEGHVSLVVVAPLLQEQAKTVVVVDLTQLGGSRFAAAIPSTGSVKDFVEVVVQPLFGSCEDRCVFVGPQQRLVTASDALDVDHGDVIAVLPRGQAPAPAVCIDHLLRAGIVECGQQANAACRLRSEVAVWCRERFEVFPSQAFDEGQAFALLADKAGVAEGTSQMVFVGGLVGLSVDGVACDLAAIPWQMPEGSADGCGPRVLLVLDARAIGAGVKVAANVGEYVTLGQLVALAHLPDSLSQVLCWREEARAEYTSSVCSLVRLYPRARPFELSPHEQTGSLVLLGGGDVSGDARAGEAQGDLAEAGGNASDHDEDNHSASSSVASSSDDATDGSEGACVASAFVLSPDRISQGLHMRIVPFCSGQDLIDAVAHTLDAEFYRLFSLLVPCRQQLSDRWGLILALPAWASDEPLVVIDSRECDGRLFLAPVAREVSRQHVLAVADIDDESVDVYPFGRHVNPGPVFSWTGVVRTINDGFGGGRMPEHTPSEQAGRLLAVLEDGCRHFTLMPGRAASYALDVSTVFGIPLHWTSIQTARPPIKDCLHRGHACKGVAIVSDRIPNLPMPPRRLGFDFFFIIIDCRPLLMGFEQWPVYDMFCSHSELIEHLSTFLPDDHQVQLDGATIEGDRLIVSRGSVLVAQYVPVTPFSWEPEGRRLDASQTLAESVEEAGHGRLDQRREPGESSSRDVLAPASSRSRSPWRSSASGPADVPASSKGETPFTSHDHGTLSAPVPVWSEVLTVFAVAVGATVPLCFHLGAFVEGLLRCLYVWFIQLSAVMCRPRSKAHADLAGSAVCTSADVGGDDVDTLQGLQGHEGLRCRVRQCRLLTEPEGSGAAHRATMDNLRFLAEELGGEWPYFEPHGVPGARPFVLHDPAAPLAAMPGVTRWIKVVILKPLFVPEEVNVLVTFPALFTDVKVAVQAARDPDIGNRFPLLWEASPQTVEGICVLLAGPAWATVANVVCVDARAWDGRIYAGLFPDYVDRTSALQAADIFPGARADVFFGWDQDPILEGVQLQVYPALTRHIRPFYAIDMPIWSLADRLISGAGWNDTATFPVPPIDDHYVLVMRGGYRIFQADPRRPAFYRRLLAEAAGVAEPEFVLVAAAPRVADASIDGRPCRTVLAGLSRSLFPDGAFCIFIDCRAIHRGWLCMSVRQGRIPIEAVKEVIDDDGPPGWMTAVLGAPTEHEVFAVEPGSVLLAVHVPVEVVAEPGIEWGEADLEALSAFHDWLDDFMRVEREDFGVTELPDPTSAPHAESEPSTERFALQDVIDAAFVVLAYDYAPELYHVQLPCPATLPQAIASVQELRPPQQCSWFPRLLEVFPQPDTSFGTLLAAPRWAAGGVLAVIDCRLIDDRLFCAVLPPRVDRESVLAVADLGSTAECEVYVRDEPWPLDVGGVTEVREGDLFLIADYSPGPFVAASLPDMLRSSAGWEVDPALFGFATERVWLVTEHEPLGLQVDRSRRHELRGRIADAVGVDETDLLLRQARPRIWDHWSDGRVSKAVLLAVAMRRAGTLVRSAVCILDMRPVLLGFQSAVFENGLVDTRALAGRLQQWRPEGFRVEIVGGQAGIALPPGWREVSDGDILRLELLPVGVPLHGGAVTLDTQDEDGEAVRECRGVSNSVCIDSAFHSRSLPSHTSARRRRRLGAPGVAVRTCFLLLGVATCLDPAAAVQIASAVARDGQEGETTQNQKTRGGLLQGIVPTPCRNLFLGRPDDSFHAETRRRTLWHVGDLCTVLEDIKLCDPDGFFFEARVLLEVLSEDAMAPPRAEADAKLRVTAEVVDDADSVARTLKLADLVPEPAGNSGRGPVFFDLTSGHCQLPVCSERVREVTAPLDPTRLQGPPADAPKPDRFEAWVAEGEIGVLPHEAEVLVLTADGSFCPETCRAGWAVSLSVVDSSLRLPGRFIGCVFGPVDCATYLAATSAYVAEVVGLWWASVAALQFPAEVGVVFRADNWAALRGAMPDLPVCAAARGFHFAVGISGARHVVYQHVPGHSGDPANELSDALANLGARGRDASTPCFIEIPFWLADNAAAARWLPHFMLSWQQPSKLPQLRGDHFTWQAEPGCPLPSLCILLPDRDMRPLEVQPSRGPGGTLYQRASQELQRCDFVGIPQEWRHWEVKARVVPEITSGHALPDHLASLVECSMSWYGQKRTNWPTRIDVAAISNEDNYERIDAILRSAPHVEWTANVNDHAAILAEYLYGSLSSAFPLSARRMRNSFLSEASGALHANAAALRHALRGRVQALRLARLRCTWFAWKGDVVPFRAPLNGVWARQLRCSIAVLADRIAVVGKALRKQCRADKRVYLDSIAEQVGKAEASEVHTALKRLIRPKKFRSKGPAPLPSLKRADGTFCKTEEEVVCTWRKHFSELEGGVYVSAEELVSFGLQQQQEAGAMQTLDAAQVPDLVTLAGIFKDVNPQKAAGPDMIPPVVCRRFACQLSVLFYPVLLKSLAYLSEPVGMKGGSLFRIPKPGAPDPTACTAQRAILVQSVLEKVLHKAVRGMTVKALDACAPPPLLFGGRKGLSYQLGFFCTRAFLDYSRRKQLASAILFLDISSAYYSVVRELLVGGQLSEASVEELAASLSLSKDDLQYMQSLLAEEPVLNGEGSQMLLPALTREMHCGTWFLMSQDTQLVRTRRGTRPGSSLADTLYALLFVSGGETSSSKAFVQLSLGVESEICNPLTAEGQPVLRQYRRHLQVSVRMGTRKA</sequence>
<feature type="compositionally biased region" description="Acidic residues" evidence="1">
    <location>
        <begin position="369"/>
        <end position="381"/>
    </location>
</feature>
<dbReference type="SUPFAM" id="SSF53098">
    <property type="entry name" value="Ribonuclease H-like"/>
    <property type="match status" value="1"/>
</dbReference>
<dbReference type="GO" id="GO:0003676">
    <property type="term" value="F:nucleic acid binding"/>
    <property type="evidence" value="ECO:0007669"/>
    <property type="project" value="InterPro"/>
</dbReference>
<feature type="compositionally biased region" description="Low complexity" evidence="1">
    <location>
        <begin position="796"/>
        <end position="806"/>
    </location>
</feature>
<evidence type="ECO:0000313" key="3">
    <source>
        <dbReference type="Proteomes" id="UP000186817"/>
    </source>
</evidence>
<dbReference type="EMBL" id="LSRX01001638">
    <property type="protein sequence ID" value="OLP78246.1"/>
    <property type="molecule type" value="Genomic_DNA"/>
</dbReference>
<feature type="region of interest" description="Disordered" evidence="1">
    <location>
        <begin position="773"/>
        <end position="808"/>
    </location>
</feature>
<feature type="compositionally biased region" description="Polar residues" evidence="1">
    <location>
        <begin position="1"/>
        <end position="23"/>
    </location>
</feature>
<name>A0A1Q9C5S3_SYMMI</name>